<dbReference type="Pfam" id="PF00400">
    <property type="entry name" value="WD40"/>
    <property type="match status" value="1"/>
</dbReference>
<protein>
    <recommendedName>
        <fullName evidence="3">Protein kinase domain-containing protein</fullName>
    </recommendedName>
</protein>
<dbReference type="InterPro" id="IPR000719">
    <property type="entry name" value="Prot_kinase_dom"/>
</dbReference>
<organism evidence="4 5">
    <name type="scientific">Paxillus involutus ATCC 200175</name>
    <dbReference type="NCBI Taxonomy" id="664439"/>
    <lineage>
        <taxon>Eukaryota</taxon>
        <taxon>Fungi</taxon>
        <taxon>Dikarya</taxon>
        <taxon>Basidiomycota</taxon>
        <taxon>Agaricomycotina</taxon>
        <taxon>Agaricomycetes</taxon>
        <taxon>Agaricomycetidae</taxon>
        <taxon>Boletales</taxon>
        <taxon>Paxilineae</taxon>
        <taxon>Paxillaceae</taxon>
        <taxon>Paxillus</taxon>
    </lineage>
</organism>
<dbReference type="InterPro" id="IPR001245">
    <property type="entry name" value="Ser-Thr/Tyr_kinase_cat_dom"/>
</dbReference>
<proteinExistence type="predicted"/>
<dbReference type="InterPro" id="IPR015943">
    <property type="entry name" value="WD40/YVTN_repeat-like_dom_sf"/>
</dbReference>
<dbReference type="Pfam" id="PF07714">
    <property type="entry name" value="PK_Tyr_Ser-Thr"/>
    <property type="match status" value="1"/>
</dbReference>
<dbReference type="InterPro" id="IPR008266">
    <property type="entry name" value="Tyr_kinase_AS"/>
</dbReference>
<dbReference type="Gene3D" id="1.10.510.10">
    <property type="entry name" value="Transferase(Phosphotransferase) domain 1"/>
    <property type="match status" value="1"/>
</dbReference>
<sequence length="419" mass="46578">MCRFWDTTTSAQIGPTLQHDQWVLCVAISADGDHLASAGCDEKIRIWSLKDIIPTAYLNDTPMTGPVDVGSRTSHDTIQPHPQEPQDSQTTKHNDAGTKTTEMTLGQLAPETAWNLRDIRSRFPDDLTGSVMRTGEDPIVSGSYGDIYRGTFHVSGWPSIEVAVKTIRTYSADVDDHNLKKKLPREIRIWLGLEHINILPLFGTTMGFGRFPAMVCPWQENGTLISYLERRNDSLTTRERLLLLVDVATGLQYLHSLFVVHGDLSGANVLVHGNGRACISDFGLSTLLTELGGSTLATSYQAKVTLRWIAPELLDLQGSENEDDPPNVVPTSQTDMYSFGGIMLHILTGKMPYHYYPREGQVVHPILKGEIPKRPNAALVTDHRWLFIQQCWAPVGTGQLRPSGEEIVEFTRHELASII</sequence>
<dbReference type="Gene3D" id="2.130.10.10">
    <property type="entry name" value="YVTN repeat-like/Quinoprotein amine dehydrogenase"/>
    <property type="match status" value="1"/>
</dbReference>
<dbReference type="InterPro" id="IPR051681">
    <property type="entry name" value="Ser/Thr_Kinases-Pseudokinases"/>
</dbReference>
<gene>
    <name evidence="4" type="ORF">PAXINDRAFT_103556</name>
</gene>
<dbReference type="OrthoDB" id="4062651at2759"/>
<dbReference type="PANTHER" id="PTHR44329">
    <property type="entry name" value="SERINE/THREONINE-PROTEIN KINASE TNNI3K-RELATED"/>
    <property type="match status" value="1"/>
</dbReference>
<dbReference type="PROSITE" id="PS50294">
    <property type="entry name" value="WD_REPEATS_REGION"/>
    <property type="match status" value="1"/>
</dbReference>
<dbReference type="AlphaFoldDB" id="A0A0C9TCQ4"/>
<evidence type="ECO:0000259" key="3">
    <source>
        <dbReference type="PROSITE" id="PS50011"/>
    </source>
</evidence>
<keyword evidence="5" id="KW-1185">Reference proteome</keyword>
<name>A0A0C9TCQ4_PAXIN</name>
<dbReference type="InterPro" id="IPR036322">
    <property type="entry name" value="WD40_repeat_dom_sf"/>
</dbReference>
<dbReference type="InterPro" id="IPR001680">
    <property type="entry name" value="WD40_rpt"/>
</dbReference>
<keyword evidence="1" id="KW-0853">WD repeat</keyword>
<dbReference type="SMART" id="SM00320">
    <property type="entry name" value="WD40"/>
    <property type="match status" value="1"/>
</dbReference>
<dbReference type="EMBL" id="KN820583">
    <property type="protein sequence ID" value="KIJ05992.1"/>
    <property type="molecule type" value="Genomic_DNA"/>
</dbReference>
<feature type="region of interest" description="Disordered" evidence="2">
    <location>
        <begin position="60"/>
        <end position="104"/>
    </location>
</feature>
<dbReference type="PROSITE" id="PS50082">
    <property type="entry name" value="WD_REPEATS_2"/>
    <property type="match status" value="1"/>
</dbReference>
<evidence type="ECO:0000313" key="5">
    <source>
        <dbReference type="Proteomes" id="UP000053647"/>
    </source>
</evidence>
<dbReference type="Proteomes" id="UP000053647">
    <property type="component" value="Unassembled WGS sequence"/>
</dbReference>
<dbReference type="SUPFAM" id="SSF56112">
    <property type="entry name" value="Protein kinase-like (PK-like)"/>
    <property type="match status" value="1"/>
</dbReference>
<evidence type="ECO:0000256" key="1">
    <source>
        <dbReference type="PROSITE-ProRule" id="PRU00221"/>
    </source>
</evidence>
<dbReference type="HOGENOM" id="CLU_000288_7_18_1"/>
<dbReference type="GO" id="GO:0005524">
    <property type="term" value="F:ATP binding"/>
    <property type="evidence" value="ECO:0007669"/>
    <property type="project" value="InterPro"/>
</dbReference>
<dbReference type="PROSITE" id="PS00109">
    <property type="entry name" value="PROTEIN_KINASE_TYR"/>
    <property type="match status" value="1"/>
</dbReference>
<evidence type="ECO:0000313" key="4">
    <source>
        <dbReference type="EMBL" id="KIJ05992.1"/>
    </source>
</evidence>
<feature type="repeat" description="WD" evidence="1">
    <location>
        <begin position="16"/>
        <end position="50"/>
    </location>
</feature>
<feature type="domain" description="Protein kinase" evidence="3">
    <location>
        <begin position="133"/>
        <end position="416"/>
    </location>
</feature>
<reference evidence="5" key="2">
    <citation type="submission" date="2015-01" db="EMBL/GenBank/DDBJ databases">
        <title>Evolutionary Origins and Diversification of the Mycorrhizal Mutualists.</title>
        <authorList>
            <consortium name="DOE Joint Genome Institute"/>
            <consortium name="Mycorrhizal Genomics Consortium"/>
            <person name="Kohler A."/>
            <person name="Kuo A."/>
            <person name="Nagy L.G."/>
            <person name="Floudas D."/>
            <person name="Copeland A."/>
            <person name="Barry K.W."/>
            <person name="Cichocki N."/>
            <person name="Veneault-Fourrey C."/>
            <person name="LaButti K."/>
            <person name="Lindquist E.A."/>
            <person name="Lipzen A."/>
            <person name="Lundell T."/>
            <person name="Morin E."/>
            <person name="Murat C."/>
            <person name="Riley R."/>
            <person name="Ohm R."/>
            <person name="Sun H."/>
            <person name="Tunlid A."/>
            <person name="Henrissat B."/>
            <person name="Grigoriev I.V."/>
            <person name="Hibbett D.S."/>
            <person name="Martin F."/>
        </authorList>
    </citation>
    <scope>NUCLEOTIDE SEQUENCE [LARGE SCALE GENOMIC DNA]</scope>
    <source>
        <strain evidence="5">ATCC 200175</strain>
    </source>
</reference>
<evidence type="ECO:0000256" key="2">
    <source>
        <dbReference type="SAM" id="MobiDB-lite"/>
    </source>
</evidence>
<dbReference type="PROSITE" id="PS50011">
    <property type="entry name" value="PROTEIN_KINASE_DOM"/>
    <property type="match status" value="1"/>
</dbReference>
<dbReference type="GO" id="GO:0004674">
    <property type="term" value="F:protein serine/threonine kinase activity"/>
    <property type="evidence" value="ECO:0007669"/>
    <property type="project" value="TreeGrafter"/>
</dbReference>
<reference evidence="4 5" key="1">
    <citation type="submission" date="2014-06" db="EMBL/GenBank/DDBJ databases">
        <authorList>
            <consortium name="DOE Joint Genome Institute"/>
            <person name="Kuo A."/>
            <person name="Kohler A."/>
            <person name="Nagy L.G."/>
            <person name="Floudas D."/>
            <person name="Copeland A."/>
            <person name="Barry K.W."/>
            <person name="Cichocki N."/>
            <person name="Veneault-Fourrey C."/>
            <person name="LaButti K."/>
            <person name="Lindquist E.A."/>
            <person name="Lipzen A."/>
            <person name="Lundell T."/>
            <person name="Morin E."/>
            <person name="Murat C."/>
            <person name="Sun H."/>
            <person name="Tunlid A."/>
            <person name="Henrissat B."/>
            <person name="Grigoriev I.V."/>
            <person name="Hibbett D.S."/>
            <person name="Martin F."/>
            <person name="Nordberg H.P."/>
            <person name="Cantor M.N."/>
            <person name="Hua S.X."/>
        </authorList>
    </citation>
    <scope>NUCLEOTIDE SEQUENCE [LARGE SCALE GENOMIC DNA]</scope>
    <source>
        <strain evidence="4 5">ATCC 200175</strain>
    </source>
</reference>
<accession>A0A0C9TCQ4</accession>
<dbReference type="InterPro" id="IPR011009">
    <property type="entry name" value="Kinase-like_dom_sf"/>
</dbReference>
<dbReference type="SUPFAM" id="SSF50978">
    <property type="entry name" value="WD40 repeat-like"/>
    <property type="match status" value="1"/>
</dbReference>